<dbReference type="InterPro" id="IPR013551">
    <property type="entry name" value="YicC-like_C"/>
</dbReference>
<keyword evidence="4" id="KW-0378">Hydrolase</keyword>
<name>V4Q156_9CAUL</name>
<evidence type="ECO:0000256" key="4">
    <source>
        <dbReference type="ARBA" id="ARBA00022801"/>
    </source>
</evidence>
<evidence type="ECO:0000313" key="9">
    <source>
        <dbReference type="Proteomes" id="UP000017837"/>
    </source>
</evidence>
<dbReference type="InterPro" id="IPR013527">
    <property type="entry name" value="YicC-like_N"/>
</dbReference>
<dbReference type="PATRIC" id="fig|1121022.4.peg.466"/>
<proteinExistence type="inferred from homology"/>
<evidence type="ECO:0000259" key="7">
    <source>
        <dbReference type="Pfam" id="PF08340"/>
    </source>
</evidence>
<protein>
    <recommendedName>
        <fullName evidence="10">YicC family protein</fullName>
    </recommendedName>
</protein>
<dbReference type="RefSeq" id="WP_018080032.1">
    <property type="nucleotide sequence ID" value="NZ_AQWM01000001.1"/>
</dbReference>
<accession>V4Q156</accession>
<evidence type="ECO:0000256" key="5">
    <source>
        <dbReference type="ARBA" id="ARBA00035648"/>
    </source>
</evidence>
<evidence type="ECO:0008006" key="10">
    <source>
        <dbReference type="Google" id="ProtNLM"/>
    </source>
</evidence>
<dbReference type="EMBL" id="AWGB01000004">
    <property type="protein sequence ID" value="ESQ94371.1"/>
    <property type="molecule type" value="Genomic_DNA"/>
</dbReference>
<keyword evidence="3" id="KW-0255">Endonuclease</keyword>
<dbReference type="Pfam" id="PF03755">
    <property type="entry name" value="YicC-like_N"/>
    <property type="match status" value="1"/>
</dbReference>
<reference evidence="8 9" key="1">
    <citation type="journal article" date="2014" name="Nature">
        <title>Sequential evolution of bacterial morphology by co-option of a developmental regulator.</title>
        <authorList>
            <person name="Jiang C."/>
            <person name="Brown P.J."/>
            <person name="Ducret A."/>
            <person name="Brun Y.V."/>
        </authorList>
    </citation>
    <scope>NUCLEOTIDE SEQUENCE [LARGE SCALE GENOMIC DNA]</scope>
    <source>
        <strain evidence="8 9">DSM 16100</strain>
    </source>
</reference>
<dbReference type="STRING" id="1121022.GCA_000376105_00354"/>
<evidence type="ECO:0000313" key="8">
    <source>
        <dbReference type="EMBL" id="ESQ94371.1"/>
    </source>
</evidence>
<evidence type="ECO:0000256" key="3">
    <source>
        <dbReference type="ARBA" id="ARBA00022759"/>
    </source>
</evidence>
<dbReference type="PANTHER" id="PTHR30636:SF3">
    <property type="entry name" value="UPF0701 PROTEIN YICC"/>
    <property type="match status" value="1"/>
</dbReference>
<dbReference type="GO" id="GO:0016787">
    <property type="term" value="F:hydrolase activity"/>
    <property type="evidence" value="ECO:0007669"/>
    <property type="project" value="UniProtKB-KW"/>
</dbReference>
<dbReference type="NCBIfam" id="TIGR00255">
    <property type="entry name" value="YicC/YloC family endoribonuclease"/>
    <property type="match status" value="1"/>
</dbReference>
<comment type="similarity">
    <text evidence="5">Belongs to the YicC/YloC family.</text>
</comment>
<sequence length="293" mass="32530">MSLASMTGFARFEGSHDTLAWTLEMRSVNGRSLDIKYRFPQGFEAVEKAGRDLAKSRFHRGQMNLTVSVSSAAVKAGVTLNKDVLDVYLQASRALIDAGEAVTPSVDGLLALRGVIETAGDERAELSPDAEAALAADMAVLFDRLREARDSEGRALEGILRGHLITMAACVERARSLADQQVEAIRERFTRRLNELLPEQQDFQERVLQEAALLATKADVREELDRLTSHVEQAHQLIDDEQAPGRKLDFLAQEFMREANTLCSKSAFIELTQTGLELKAVIDQFREQTQNVE</sequence>
<comment type="cofactor">
    <cofactor evidence="1">
        <name>a divalent metal cation</name>
        <dbReference type="ChEBI" id="CHEBI:60240"/>
    </cofactor>
</comment>
<dbReference type="eggNOG" id="COG1561">
    <property type="taxonomic scope" value="Bacteria"/>
</dbReference>
<evidence type="ECO:0000259" key="6">
    <source>
        <dbReference type="Pfam" id="PF03755"/>
    </source>
</evidence>
<dbReference type="PANTHER" id="PTHR30636">
    <property type="entry name" value="UPF0701 PROTEIN YICC"/>
    <property type="match status" value="1"/>
</dbReference>
<organism evidence="8 9">
    <name type="scientific">Asticcacaulis benevestitus DSM 16100 = ATCC BAA-896</name>
    <dbReference type="NCBI Taxonomy" id="1121022"/>
    <lineage>
        <taxon>Bacteria</taxon>
        <taxon>Pseudomonadati</taxon>
        <taxon>Pseudomonadota</taxon>
        <taxon>Alphaproteobacteria</taxon>
        <taxon>Caulobacterales</taxon>
        <taxon>Caulobacteraceae</taxon>
        <taxon>Asticcacaulis</taxon>
    </lineage>
</organism>
<keyword evidence="9" id="KW-1185">Reference proteome</keyword>
<evidence type="ECO:0000256" key="2">
    <source>
        <dbReference type="ARBA" id="ARBA00022722"/>
    </source>
</evidence>
<evidence type="ECO:0000256" key="1">
    <source>
        <dbReference type="ARBA" id="ARBA00001968"/>
    </source>
</evidence>
<dbReference type="GO" id="GO:0004521">
    <property type="term" value="F:RNA endonuclease activity"/>
    <property type="evidence" value="ECO:0007669"/>
    <property type="project" value="InterPro"/>
</dbReference>
<comment type="caution">
    <text evidence="8">The sequence shown here is derived from an EMBL/GenBank/DDBJ whole genome shotgun (WGS) entry which is preliminary data.</text>
</comment>
<dbReference type="AlphaFoldDB" id="V4Q156"/>
<keyword evidence="2" id="KW-0540">Nuclease</keyword>
<feature type="domain" description="Endoribonuclease YicC-like C-terminal" evidence="7">
    <location>
        <begin position="176"/>
        <end position="293"/>
    </location>
</feature>
<gene>
    <name evidence="8" type="ORF">ABENE_02365</name>
</gene>
<dbReference type="Proteomes" id="UP000017837">
    <property type="component" value="Unassembled WGS sequence"/>
</dbReference>
<dbReference type="Pfam" id="PF08340">
    <property type="entry name" value="YicC-like_C"/>
    <property type="match status" value="1"/>
</dbReference>
<feature type="domain" description="Endoribonuclease YicC-like N-terminal" evidence="6">
    <location>
        <begin position="4"/>
        <end position="157"/>
    </location>
</feature>
<dbReference type="InterPro" id="IPR005229">
    <property type="entry name" value="YicC/YloC-like"/>
</dbReference>